<accession>A0ABN2WR56</accession>
<dbReference type="Pfam" id="PF10127">
    <property type="entry name" value="RlaP"/>
    <property type="match status" value="1"/>
</dbReference>
<dbReference type="Proteomes" id="UP001500984">
    <property type="component" value="Unassembled WGS sequence"/>
</dbReference>
<sequence length="295" mass="32085">MCAVPSGLDPAVVSGIDARLAGVEADHGVRILWAIESGSRAWGFPSPDSDYDCRFLYVRPRDAYLSLWPERDVIETPLDETYDVSGWDLGKAVRLLVKGNATAVEWLRSPIVYSGDEGFRDRALALAAEVVDREALCRHYLHVAQQQKSRPHTLKRFFYALRPAAALRWLAAHPESAVPPMELRALLREASAEPAVQDAAEELIALKSVTRELGAGEPPAVLTRFVEDELTRAAEREAGRDAAVRSGEQCAAPGGGAGHHGPQHAGTEQGSSRQDAARARADAFFRAELDIWSAG</sequence>
<evidence type="ECO:0000313" key="2">
    <source>
        <dbReference type="EMBL" id="GAA2097445.1"/>
    </source>
</evidence>
<name>A0ABN2WR56_9MICO</name>
<evidence type="ECO:0000256" key="1">
    <source>
        <dbReference type="SAM" id="MobiDB-lite"/>
    </source>
</evidence>
<dbReference type="EMBL" id="BAAAPZ010000006">
    <property type="protein sequence ID" value="GAA2097445.1"/>
    <property type="molecule type" value="Genomic_DNA"/>
</dbReference>
<keyword evidence="3" id="KW-1185">Reference proteome</keyword>
<feature type="region of interest" description="Disordered" evidence="1">
    <location>
        <begin position="237"/>
        <end position="279"/>
    </location>
</feature>
<evidence type="ECO:0008006" key="4">
    <source>
        <dbReference type="Google" id="ProtNLM"/>
    </source>
</evidence>
<comment type="caution">
    <text evidence="2">The sequence shown here is derived from an EMBL/GenBank/DDBJ whole genome shotgun (WGS) entry which is preliminary data.</text>
</comment>
<dbReference type="PANTHER" id="PTHR34817:SF2">
    <property type="entry name" value="NUCLEOTIDYLTRANSFERASE"/>
    <property type="match status" value="1"/>
</dbReference>
<dbReference type="InterPro" id="IPR018775">
    <property type="entry name" value="RlaP"/>
</dbReference>
<dbReference type="RefSeq" id="WP_344336947.1">
    <property type="nucleotide sequence ID" value="NZ_BAAAPZ010000006.1"/>
</dbReference>
<protein>
    <recommendedName>
        <fullName evidence="4">Nucleotidyltransferase</fullName>
    </recommendedName>
</protein>
<organism evidence="2 3">
    <name type="scientific">Brevibacterium salitolerans</name>
    <dbReference type="NCBI Taxonomy" id="1403566"/>
    <lineage>
        <taxon>Bacteria</taxon>
        <taxon>Bacillati</taxon>
        <taxon>Actinomycetota</taxon>
        <taxon>Actinomycetes</taxon>
        <taxon>Micrococcales</taxon>
        <taxon>Brevibacteriaceae</taxon>
        <taxon>Brevibacterium</taxon>
    </lineage>
</organism>
<dbReference type="PANTHER" id="PTHR34817">
    <property type="entry name" value="NUCLEOTIDYLTRANSFERASE"/>
    <property type="match status" value="1"/>
</dbReference>
<gene>
    <name evidence="2" type="ORF">GCM10009823_18160</name>
</gene>
<proteinExistence type="predicted"/>
<evidence type="ECO:0000313" key="3">
    <source>
        <dbReference type="Proteomes" id="UP001500984"/>
    </source>
</evidence>
<reference evidence="2 3" key="1">
    <citation type="journal article" date="2019" name="Int. J. Syst. Evol. Microbiol.">
        <title>The Global Catalogue of Microorganisms (GCM) 10K type strain sequencing project: providing services to taxonomists for standard genome sequencing and annotation.</title>
        <authorList>
            <consortium name="The Broad Institute Genomics Platform"/>
            <consortium name="The Broad Institute Genome Sequencing Center for Infectious Disease"/>
            <person name="Wu L."/>
            <person name="Ma J."/>
        </authorList>
    </citation>
    <scope>NUCLEOTIDE SEQUENCE [LARGE SCALE GENOMIC DNA]</scope>
    <source>
        <strain evidence="2 3">JCM 15900</strain>
    </source>
</reference>